<dbReference type="PROSITE" id="PS51257">
    <property type="entry name" value="PROKAR_LIPOPROTEIN"/>
    <property type="match status" value="1"/>
</dbReference>
<accession>A0A949U365</accession>
<evidence type="ECO:0000313" key="2">
    <source>
        <dbReference type="Proteomes" id="UP000694308"/>
    </source>
</evidence>
<dbReference type="AlphaFoldDB" id="A0A949U365"/>
<proteinExistence type="predicted"/>
<dbReference type="EMBL" id="JAEEGC010000127">
    <property type="protein sequence ID" value="MBV7275534.1"/>
    <property type="molecule type" value="Genomic_DNA"/>
</dbReference>
<dbReference type="RefSeq" id="WP_218322586.1">
    <property type="nucleotide sequence ID" value="NZ_JAEEGC010000127.1"/>
</dbReference>
<sequence length="61" mass="7034">MISIQDKIIVAENCEEYKPKVYIFSANITALSQGCNTCINYVNDKCSRKLFEEIEKKIKTN</sequence>
<comment type="caution">
    <text evidence="1">The sequence shown here is derived from an EMBL/GenBank/DDBJ whole genome shotgun (WGS) entry which is preliminary data.</text>
</comment>
<gene>
    <name evidence="1" type="ORF">I6U48_21765</name>
</gene>
<protein>
    <submittedName>
        <fullName evidence="1">Uncharacterized protein</fullName>
    </submittedName>
</protein>
<evidence type="ECO:0000313" key="1">
    <source>
        <dbReference type="EMBL" id="MBV7275534.1"/>
    </source>
</evidence>
<organism evidence="1 2">
    <name type="scientific">Clostridium thailandense</name>
    <dbReference type="NCBI Taxonomy" id="2794346"/>
    <lineage>
        <taxon>Bacteria</taxon>
        <taxon>Bacillati</taxon>
        <taxon>Bacillota</taxon>
        <taxon>Clostridia</taxon>
        <taxon>Eubacteriales</taxon>
        <taxon>Clostridiaceae</taxon>
        <taxon>Clostridium</taxon>
    </lineage>
</organism>
<keyword evidence="2" id="KW-1185">Reference proteome</keyword>
<reference evidence="1" key="1">
    <citation type="submission" date="2020-12" db="EMBL/GenBank/DDBJ databases">
        <title>Clostridium thailandense sp. nov., a novel acetogenic bacterium isolated from peat land soil in Thailand.</title>
        <authorList>
            <person name="Chaikitkaew S."/>
            <person name="Birkeland N.K."/>
        </authorList>
    </citation>
    <scope>NUCLEOTIDE SEQUENCE</scope>
    <source>
        <strain evidence="1">PL3</strain>
    </source>
</reference>
<dbReference type="Proteomes" id="UP000694308">
    <property type="component" value="Unassembled WGS sequence"/>
</dbReference>
<name>A0A949U365_9CLOT</name>